<protein>
    <submittedName>
        <fullName evidence="5">GntR family transcriptional regulator</fullName>
    </submittedName>
</protein>
<evidence type="ECO:0000256" key="2">
    <source>
        <dbReference type="ARBA" id="ARBA00023125"/>
    </source>
</evidence>
<evidence type="ECO:0000256" key="1">
    <source>
        <dbReference type="ARBA" id="ARBA00023015"/>
    </source>
</evidence>
<keyword evidence="2" id="KW-0238">DNA-binding</keyword>
<comment type="caution">
    <text evidence="5">The sequence shown here is derived from an EMBL/GenBank/DDBJ whole genome shotgun (WGS) entry which is preliminary data.</text>
</comment>
<accession>A0A6I4VZ66</accession>
<evidence type="ECO:0000313" key="6">
    <source>
        <dbReference type="Proteomes" id="UP000430692"/>
    </source>
</evidence>
<dbReference type="CDD" id="cd07377">
    <property type="entry name" value="WHTH_GntR"/>
    <property type="match status" value="1"/>
</dbReference>
<dbReference type="SUPFAM" id="SSF46785">
    <property type="entry name" value="Winged helix' DNA-binding domain"/>
    <property type="match status" value="1"/>
</dbReference>
<dbReference type="PANTHER" id="PTHR44846:SF16">
    <property type="entry name" value="TRANSCRIPTIONAL REGULATOR PHNF-RELATED"/>
    <property type="match status" value="1"/>
</dbReference>
<name>A0A6I4VZ66_9BACL</name>
<dbReference type="Gene3D" id="1.10.10.10">
    <property type="entry name" value="Winged helix-like DNA-binding domain superfamily/Winged helix DNA-binding domain"/>
    <property type="match status" value="1"/>
</dbReference>
<evidence type="ECO:0000313" key="5">
    <source>
        <dbReference type="EMBL" id="MXQ53382.1"/>
    </source>
</evidence>
<evidence type="ECO:0000256" key="3">
    <source>
        <dbReference type="ARBA" id="ARBA00023163"/>
    </source>
</evidence>
<sequence>MEQEIYSQLAEKFEIEISEGRWYPGMILPYETKLVDRFGVSRSTIDRVLATLVEKGIVTRKDSLYIVVRQKPTPESSLREEFQKAEVHLDLLTLTAQNTSIFHILGEILDGTLPCPDMIKVRMLMPNLSPDGKLQELPRSVDNPDDKRPQQRLYGIQSRAVMRLRGQLERLSGKYPVKVELKIKTIPFPPLFKLCIVNNQVATFGLYQIRESEAPYDGDEIRLLDMTNQSWQILSFAAGSGDERDPLFVNMANAFFNSMWLLFAEDATSLNE</sequence>
<dbReference type="AlphaFoldDB" id="A0A6I4VZ66"/>
<dbReference type="PRINTS" id="PR00035">
    <property type="entry name" value="HTHGNTR"/>
</dbReference>
<feature type="domain" description="HTH gntR-type" evidence="4">
    <location>
        <begin position="3"/>
        <end position="71"/>
    </location>
</feature>
<dbReference type="Proteomes" id="UP000430692">
    <property type="component" value="Unassembled WGS sequence"/>
</dbReference>
<dbReference type="InterPro" id="IPR036388">
    <property type="entry name" value="WH-like_DNA-bd_sf"/>
</dbReference>
<dbReference type="Pfam" id="PF00392">
    <property type="entry name" value="GntR"/>
    <property type="match status" value="1"/>
</dbReference>
<keyword evidence="3" id="KW-0804">Transcription</keyword>
<reference evidence="5 6" key="1">
    <citation type="submission" date="2019-12" db="EMBL/GenBank/DDBJ databases">
        <title>Whole-genome analyses of novel actinobacteria.</title>
        <authorList>
            <person name="Sahin N."/>
            <person name="Saygin H."/>
        </authorList>
    </citation>
    <scope>NUCLEOTIDE SEQUENCE [LARGE SCALE GENOMIC DNA]</scope>
    <source>
        <strain evidence="5 6">KC615</strain>
    </source>
</reference>
<dbReference type="SMART" id="SM00345">
    <property type="entry name" value="HTH_GNTR"/>
    <property type="match status" value="1"/>
</dbReference>
<evidence type="ECO:0000259" key="4">
    <source>
        <dbReference type="PROSITE" id="PS50949"/>
    </source>
</evidence>
<dbReference type="PROSITE" id="PS50949">
    <property type="entry name" value="HTH_GNTR"/>
    <property type="match status" value="1"/>
</dbReference>
<dbReference type="GO" id="GO:0003700">
    <property type="term" value="F:DNA-binding transcription factor activity"/>
    <property type="evidence" value="ECO:0007669"/>
    <property type="project" value="InterPro"/>
</dbReference>
<dbReference type="GO" id="GO:0003677">
    <property type="term" value="F:DNA binding"/>
    <property type="evidence" value="ECO:0007669"/>
    <property type="project" value="UniProtKB-KW"/>
</dbReference>
<gene>
    <name evidence="5" type="ORF">GSM42_06490</name>
</gene>
<dbReference type="PANTHER" id="PTHR44846">
    <property type="entry name" value="MANNOSYL-D-GLYCERATE TRANSPORT/METABOLISM SYSTEM REPRESSOR MNGR-RELATED"/>
    <property type="match status" value="1"/>
</dbReference>
<organism evidence="5 6">
    <name type="scientific">Shimazuella alba</name>
    <dbReference type="NCBI Taxonomy" id="2690964"/>
    <lineage>
        <taxon>Bacteria</taxon>
        <taxon>Bacillati</taxon>
        <taxon>Bacillota</taxon>
        <taxon>Bacilli</taxon>
        <taxon>Bacillales</taxon>
        <taxon>Thermoactinomycetaceae</taxon>
        <taxon>Shimazuella</taxon>
    </lineage>
</organism>
<keyword evidence="6" id="KW-1185">Reference proteome</keyword>
<dbReference type="RefSeq" id="WP_160800730.1">
    <property type="nucleotide sequence ID" value="NZ_WUUL01000003.1"/>
</dbReference>
<proteinExistence type="predicted"/>
<dbReference type="InterPro" id="IPR036390">
    <property type="entry name" value="WH_DNA-bd_sf"/>
</dbReference>
<keyword evidence="1" id="KW-0805">Transcription regulation</keyword>
<dbReference type="InterPro" id="IPR050679">
    <property type="entry name" value="Bact_HTH_transcr_reg"/>
</dbReference>
<dbReference type="EMBL" id="WUUL01000003">
    <property type="protein sequence ID" value="MXQ53382.1"/>
    <property type="molecule type" value="Genomic_DNA"/>
</dbReference>
<dbReference type="InterPro" id="IPR000524">
    <property type="entry name" value="Tscrpt_reg_HTH_GntR"/>
</dbReference>